<dbReference type="SUPFAM" id="SSF52540">
    <property type="entry name" value="P-loop containing nucleoside triphosphate hydrolases"/>
    <property type="match status" value="1"/>
</dbReference>
<evidence type="ECO:0000256" key="5">
    <source>
        <dbReference type="ARBA" id="ARBA00022694"/>
    </source>
</evidence>
<comment type="similarity">
    <text evidence="2">Belongs to the TsaE family.</text>
</comment>
<keyword evidence="7" id="KW-0547">Nucleotide-binding</keyword>
<accession>A0ABV7B737</accession>
<organism evidence="11 12">
    <name type="scientific">Halomonas tibetensis</name>
    <dbReference type="NCBI Taxonomy" id="2259590"/>
    <lineage>
        <taxon>Bacteria</taxon>
        <taxon>Pseudomonadati</taxon>
        <taxon>Pseudomonadota</taxon>
        <taxon>Gammaproteobacteria</taxon>
        <taxon>Oceanospirillales</taxon>
        <taxon>Halomonadaceae</taxon>
        <taxon>Halomonas</taxon>
    </lineage>
</organism>
<keyword evidence="8" id="KW-0067">ATP-binding</keyword>
<evidence type="ECO:0000256" key="9">
    <source>
        <dbReference type="ARBA" id="ARBA00022842"/>
    </source>
</evidence>
<evidence type="ECO:0000256" key="1">
    <source>
        <dbReference type="ARBA" id="ARBA00004496"/>
    </source>
</evidence>
<evidence type="ECO:0000256" key="4">
    <source>
        <dbReference type="ARBA" id="ARBA00022490"/>
    </source>
</evidence>
<dbReference type="RefSeq" id="WP_379759374.1">
    <property type="nucleotide sequence ID" value="NZ_JBHRSQ010000014.1"/>
</dbReference>
<evidence type="ECO:0000256" key="10">
    <source>
        <dbReference type="ARBA" id="ARBA00032441"/>
    </source>
</evidence>
<dbReference type="EMBL" id="JBHRSQ010000014">
    <property type="protein sequence ID" value="MFC2992668.1"/>
    <property type="molecule type" value="Genomic_DNA"/>
</dbReference>
<keyword evidence="12" id="KW-1185">Reference proteome</keyword>
<keyword evidence="6" id="KW-0479">Metal-binding</keyword>
<dbReference type="PANTHER" id="PTHR33540:SF2">
    <property type="entry name" value="TRNA THREONYLCARBAMOYLADENOSINE BIOSYNTHESIS PROTEIN TSAE"/>
    <property type="match status" value="1"/>
</dbReference>
<gene>
    <name evidence="11" type="primary">tsaE</name>
    <name evidence="11" type="ORF">ACFODV_11550</name>
</gene>
<keyword evidence="9" id="KW-0460">Magnesium</keyword>
<protein>
    <recommendedName>
        <fullName evidence="3">tRNA threonylcarbamoyladenosine biosynthesis protein TsaE</fullName>
    </recommendedName>
    <alternativeName>
        <fullName evidence="10">t(6)A37 threonylcarbamoyladenosine biosynthesis protein TsaE</fullName>
    </alternativeName>
</protein>
<dbReference type="InterPro" id="IPR003442">
    <property type="entry name" value="T6A_TsaE"/>
</dbReference>
<dbReference type="Proteomes" id="UP001595386">
    <property type="component" value="Unassembled WGS sequence"/>
</dbReference>
<reference evidence="12" key="1">
    <citation type="journal article" date="2019" name="Int. J. Syst. Evol. Microbiol.">
        <title>The Global Catalogue of Microorganisms (GCM) 10K type strain sequencing project: providing services to taxonomists for standard genome sequencing and annotation.</title>
        <authorList>
            <consortium name="The Broad Institute Genomics Platform"/>
            <consortium name="The Broad Institute Genome Sequencing Center for Infectious Disease"/>
            <person name="Wu L."/>
            <person name="Ma J."/>
        </authorList>
    </citation>
    <scope>NUCLEOTIDE SEQUENCE [LARGE SCALE GENOMIC DNA]</scope>
    <source>
        <strain evidence="12">KCTC 52660</strain>
    </source>
</reference>
<evidence type="ECO:0000256" key="7">
    <source>
        <dbReference type="ARBA" id="ARBA00022741"/>
    </source>
</evidence>
<evidence type="ECO:0000256" key="3">
    <source>
        <dbReference type="ARBA" id="ARBA00019010"/>
    </source>
</evidence>
<evidence type="ECO:0000256" key="2">
    <source>
        <dbReference type="ARBA" id="ARBA00007599"/>
    </source>
</evidence>
<comment type="caution">
    <text evidence="11">The sequence shown here is derived from an EMBL/GenBank/DDBJ whole genome shotgun (WGS) entry which is preliminary data.</text>
</comment>
<evidence type="ECO:0000256" key="6">
    <source>
        <dbReference type="ARBA" id="ARBA00022723"/>
    </source>
</evidence>
<dbReference type="Gene3D" id="3.40.50.300">
    <property type="entry name" value="P-loop containing nucleotide triphosphate hydrolases"/>
    <property type="match status" value="1"/>
</dbReference>
<evidence type="ECO:0000313" key="12">
    <source>
        <dbReference type="Proteomes" id="UP001595386"/>
    </source>
</evidence>
<dbReference type="PANTHER" id="PTHR33540">
    <property type="entry name" value="TRNA THREONYLCARBAMOYLADENOSINE BIOSYNTHESIS PROTEIN TSAE"/>
    <property type="match status" value="1"/>
</dbReference>
<comment type="subcellular location">
    <subcellularLocation>
        <location evidence="1">Cytoplasm</location>
    </subcellularLocation>
</comment>
<proteinExistence type="inferred from homology"/>
<evidence type="ECO:0000256" key="8">
    <source>
        <dbReference type="ARBA" id="ARBA00022840"/>
    </source>
</evidence>
<keyword evidence="4" id="KW-0963">Cytoplasm</keyword>
<sequence>MLLRLDDEARQVALGECLGQALEGHGLVYLEGELGAGKTTLARGVLRAYGHQGAVKSPTYTLVEPYELQDVRIYHFDLYRLGDPEELEFIGGRDLLAEDALCLIEWPCRGEGWLTEPDLRILLTLSGTGREARLEARSPRGDQLLARLAAMPELATCRLMGPDDAREGEVAQ</sequence>
<keyword evidence="5" id="KW-0819">tRNA processing</keyword>
<dbReference type="NCBIfam" id="TIGR00150">
    <property type="entry name" value="T6A_YjeE"/>
    <property type="match status" value="1"/>
</dbReference>
<dbReference type="Pfam" id="PF02367">
    <property type="entry name" value="TsaE"/>
    <property type="match status" value="1"/>
</dbReference>
<name>A0ABV7B737_9GAMM</name>
<dbReference type="InterPro" id="IPR027417">
    <property type="entry name" value="P-loop_NTPase"/>
</dbReference>
<evidence type="ECO:0000313" key="11">
    <source>
        <dbReference type="EMBL" id="MFC2992668.1"/>
    </source>
</evidence>